<evidence type="ECO:0000313" key="1">
    <source>
        <dbReference type="EMBL" id="KAL2799461.1"/>
    </source>
</evidence>
<name>A0ABR4GKC7_9EURO</name>
<proteinExistence type="predicted"/>
<comment type="caution">
    <text evidence="1">The sequence shown here is derived from an EMBL/GenBank/DDBJ whole genome shotgun (WGS) entry which is preliminary data.</text>
</comment>
<organism evidence="1 2">
    <name type="scientific">Aspergillus keveii</name>
    <dbReference type="NCBI Taxonomy" id="714993"/>
    <lineage>
        <taxon>Eukaryota</taxon>
        <taxon>Fungi</taxon>
        <taxon>Dikarya</taxon>
        <taxon>Ascomycota</taxon>
        <taxon>Pezizomycotina</taxon>
        <taxon>Eurotiomycetes</taxon>
        <taxon>Eurotiomycetidae</taxon>
        <taxon>Eurotiales</taxon>
        <taxon>Aspergillaceae</taxon>
        <taxon>Aspergillus</taxon>
        <taxon>Aspergillus subgen. Nidulantes</taxon>
    </lineage>
</organism>
<sequence length="153" mass="17217">MRIDEPPTSNSTLSNLKGTLDPRRGLCFVPGCRLQPNGCPIRAPSLLSQSYYSWPPRILEISRPHTPEVEAISYGQRVFIMQKGGGRASFYTYDFPRRSCLTTVHGRIGDRTNDPEDPQYASAVMIHRTSGTAEVYTRTFVPAPREWRENGSV</sequence>
<keyword evidence="2" id="KW-1185">Reference proteome</keyword>
<dbReference type="EMBL" id="JBFTWV010000007">
    <property type="protein sequence ID" value="KAL2799461.1"/>
    <property type="molecule type" value="Genomic_DNA"/>
</dbReference>
<dbReference type="Proteomes" id="UP001610563">
    <property type="component" value="Unassembled WGS sequence"/>
</dbReference>
<reference evidence="1 2" key="1">
    <citation type="submission" date="2024-07" db="EMBL/GenBank/DDBJ databases">
        <title>Section-level genome sequencing and comparative genomics of Aspergillus sections Usti and Cavernicolus.</title>
        <authorList>
            <consortium name="Lawrence Berkeley National Laboratory"/>
            <person name="Nybo J.L."/>
            <person name="Vesth T.C."/>
            <person name="Theobald S."/>
            <person name="Frisvad J.C."/>
            <person name="Larsen T.O."/>
            <person name="Kjaerboelling I."/>
            <person name="Rothschild-Mancinelli K."/>
            <person name="Lyhne E.K."/>
            <person name="Kogle M.E."/>
            <person name="Barry K."/>
            <person name="Clum A."/>
            <person name="Na H."/>
            <person name="Ledsgaard L."/>
            <person name="Lin J."/>
            <person name="Lipzen A."/>
            <person name="Kuo A."/>
            <person name="Riley R."/>
            <person name="Mondo S."/>
            <person name="Labutti K."/>
            <person name="Haridas S."/>
            <person name="Pangalinan J."/>
            <person name="Salamov A.A."/>
            <person name="Simmons B.A."/>
            <person name="Magnuson J.K."/>
            <person name="Chen J."/>
            <person name="Drula E."/>
            <person name="Henrissat B."/>
            <person name="Wiebenga A."/>
            <person name="Lubbers R.J."/>
            <person name="Gomes A.C."/>
            <person name="Makela M.R."/>
            <person name="Stajich J."/>
            <person name="Grigoriev I.V."/>
            <person name="Mortensen U.H."/>
            <person name="De Vries R.P."/>
            <person name="Baker S.E."/>
            <person name="Andersen M.R."/>
        </authorList>
    </citation>
    <scope>NUCLEOTIDE SEQUENCE [LARGE SCALE GENOMIC DNA]</scope>
    <source>
        <strain evidence="1 2">CBS 209.92</strain>
    </source>
</reference>
<protein>
    <submittedName>
        <fullName evidence="1">Uncharacterized protein</fullName>
    </submittedName>
</protein>
<gene>
    <name evidence="1" type="ORF">BJX66DRAFT_241086</name>
</gene>
<accession>A0ABR4GKC7</accession>
<evidence type="ECO:0000313" key="2">
    <source>
        <dbReference type="Proteomes" id="UP001610563"/>
    </source>
</evidence>